<dbReference type="InterPro" id="IPR001989">
    <property type="entry name" value="Radical_activat_CS"/>
</dbReference>
<dbReference type="InterPro" id="IPR012839">
    <property type="entry name" value="Organic_radical_activase"/>
</dbReference>
<evidence type="ECO:0000313" key="11">
    <source>
        <dbReference type="EMBL" id="ABD86739.1"/>
    </source>
</evidence>
<dbReference type="Pfam" id="PF13353">
    <property type="entry name" value="Fer4_12"/>
    <property type="match status" value="1"/>
</dbReference>
<evidence type="ECO:0000256" key="2">
    <source>
        <dbReference type="ARBA" id="ARBA00009777"/>
    </source>
</evidence>
<reference evidence="11" key="1">
    <citation type="submission" date="2006-03" db="EMBL/GenBank/DDBJ databases">
        <title>Complete sequence of Rhodopseudomonas palustris BisB18.</title>
        <authorList>
            <consortium name="US DOE Joint Genome Institute"/>
            <person name="Copeland A."/>
            <person name="Lucas S."/>
            <person name="Lapidus A."/>
            <person name="Barry K."/>
            <person name="Detter J.C."/>
            <person name="Glavina del Rio T."/>
            <person name="Hammon N."/>
            <person name="Israni S."/>
            <person name="Dalin E."/>
            <person name="Tice H."/>
            <person name="Pitluck S."/>
            <person name="Chain P."/>
            <person name="Malfatti S."/>
            <person name="Shin M."/>
            <person name="Vergez L."/>
            <person name="Schmutz J."/>
            <person name="Larimer F."/>
            <person name="Land M."/>
            <person name="Hauser L."/>
            <person name="Pelletier D.A."/>
            <person name="Kyrpides N."/>
            <person name="Anderson I."/>
            <person name="Oda Y."/>
            <person name="Harwood C.S."/>
            <person name="Richardson P."/>
        </authorList>
    </citation>
    <scope>NUCLEOTIDE SEQUENCE [LARGE SCALE GENOMIC DNA]</scope>
    <source>
        <strain evidence="11">BisB18</strain>
    </source>
</reference>
<sequence length="306" mass="33210">MSEIKYEQEGIVFDIQRYSIHDGPGIRTIVFLKGCPLACRWCSNPESQKAEPSLFFQKANCVKCGKCKEVCPTGAISPENPAFIDRSKCISCGTCANVCAYGALTMKGRSMTVWQVMQELQKDATNYRRSGGGITLSGGEPLVQSDFALELLKACKDKGWSTAMETTGNVPQEVVERVMPYVDHALVDLKSIDPAVHEKNTARPNRLILENAIRISKLSGNTAVRVPVIPGVNDNPAAIAAIAQFAKLMHGVETVHLLPYHRFGENKYALLGRDYPMGDTPALAGAKAEALKLVVEGQGLRCLIGG</sequence>
<dbReference type="PIRSF" id="PIRSF000371">
    <property type="entry name" value="PFL_act_enz"/>
    <property type="match status" value="1"/>
</dbReference>
<keyword evidence="6" id="KW-0560">Oxidoreductase</keyword>
<protein>
    <submittedName>
        <fullName evidence="11">Glycyl-radical enzyme activating</fullName>
    </submittedName>
</protein>
<dbReference type="PROSITE" id="PS51379">
    <property type="entry name" value="4FE4S_FER_2"/>
    <property type="match status" value="2"/>
</dbReference>
<dbReference type="HOGENOM" id="CLU_058969_0_0_5"/>
<dbReference type="GO" id="GO:0051539">
    <property type="term" value="F:4 iron, 4 sulfur cluster binding"/>
    <property type="evidence" value="ECO:0007669"/>
    <property type="project" value="UniProtKB-KW"/>
</dbReference>
<keyword evidence="3" id="KW-0004">4Fe-4S</keyword>
<dbReference type="InterPro" id="IPR017900">
    <property type="entry name" value="4Fe4S_Fe_S_CS"/>
</dbReference>
<name>Q21A47_RHOPB</name>
<dbReference type="PROSITE" id="PS00198">
    <property type="entry name" value="4FE4S_FER_1"/>
    <property type="match status" value="1"/>
</dbReference>
<dbReference type="NCBIfam" id="TIGR02494">
    <property type="entry name" value="PFLE_PFLC"/>
    <property type="match status" value="1"/>
</dbReference>
<comment type="similarity">
    <text evidence="2">Belongs to the organic radical-activating enzymes family.</text>
</comment>
<dbReference type="AlphaFoldDB" id="Q21A47"/>
<dbReference type="InterPro" id="IPR007197">
    <property type="entry name" value="rSAM"/>
</dbReference>
<dbReference type="PROSITE" id="PS51918">
    <property type="entry name" value="RADICAL_SAM"/>
    <property type="match status" value="1"/>
</dbReference>
<dbReference type="EMBL" id="CP000301">
    <property type="protein sequence ID" value="ABD86739.1"/>
    <property type="molecule type" value="Genomic_DNA"/>
</dbReference>
<dbReference type="InterPro" id="IPR034457">
    <property type="entry name" value="Organic_radical-activating"/>
</dbReference>
<evidence type="ECO:0000256" key="7">
    <source>
        <dbReference type="ARBA" id="ARBA00023004"/>
    </source>
</evidence>
<keyword evidence="8" id="KW-0411">Iron-sulfur</keyword>
<evidence type="ECO:0000259" key="9">
    <source>
        <dbReference type="PROSITE" id="PS51379"/>
    </source>
</evidence>
<evidence type="ECO:0000259" key="10">
    <source>
        <dbReference type="PROSITE" id="PS51918"/>
    </source>
</evidence>
<dbReference type="PANTHER" id="PTHR30352:SF4">
    <property type="entry name" value="PYRUVATE FORMATE-LYASE 2-ACTIVATING ENZYME"/>
    <property type="match status" value="1"/>
</dbReference>
<feature type="domain" description="4Fe-4S ferredoxin-type" evidence="9">
    <location>
        <begin position="52"/>
        <end position="79"/>
    </location>
</feature>
<feature type="domain" description="4Fe-4S ferredoxin-type" evidence="9">
    <location>
        <begin position="80"/>
        <end position="109"/>
    </location>
</feature>
<dbReference type="SUPFAM" id="SSF102114">
    <property type="entry name" value="Radical SAM enzymes"/>
    <property type="match status" value="1"/>
</dbReference>
<comment type="cofactor">
    <cofactor evidence="1">
        <name>[4Fe-4S] cluster</name>
        <dbReference type="ChEBI" id="CHEBI:49883"/>
    </cofactor>
</comment>
<dbReference type="InterPro" id="IPR017896">
    <property type="entry name" value="4Fe4S_Fe-S-bd"/>
</dbReference>
<dbReference type="KEGG" id="rpc:RPC_1176"/>
<dbReference type="PROSITE" id="PS01087">
    <property type="entry name" value="RADICAL_ACTIVATING"/>
    <property type="match status" value="1"/>
</dbReference>
<evidence type="ECO:0000256" key="3">
    <source>
        <dbReference type="ARBA" id="ARBA00022485"/>
    </source>
</evidence>
<keyword evidence="4" id="KW-0949">S-adenosyl-L-methionine</keyword>
<feature type="domain" description="Radical SAM core" evidence="10">
    <location>
        <begin position="21"/>
        <end position="303"/>
    </location>
</feature>
<dbReference type="OrthoDB" id="9792276at2"/>
<dbReference type="PANTHER" id="PTHR30352">
    <property type="entry name" value="PYRUVATE FORMATE-LYASE-ACTIVATING ENZYME"/>
    <property type="match status" value="1"/>
</dbReference>
<dbReference type="GO" id="GO:0046872">
    <property type="term" value="F:metal ion binding"/>
    <property type="evidence" value="ECO:0007669"/>
    <property type="project" value="UniProtKB-KW"/>
</dbReference>
<dbReference type="SFLD" id="SFLDS00029">
    <property type="entry name" value="Radical_SAM"/>
    <property type="match status" value="1"/>
</dbReference>
<dbReference type="eggNOG" id="COG1180">
    <property type="taxonomic scope" value="Bacteria"/>
</dbReference>
<evidence type="ECO:0000256" key="5">
    <source>
        <dbReference type="ARBA" id="ARBA00022723"/>
    </source>
</evidence>
<keyword evidence="5" id="KW-0479">Metal-binding</keyword>
<keyword evidence="7" id="KW-0408">Iron</keyword>
<dbReference type="Pfam" id="PF04055">
    <property type="entry name" value="Radical_SAM"/>
    <property type="match status" value="1"/>
</dbReference>
<dbReference type="GO" id="GO:0016491">
    <property type="term" value="F:oxidoreductase activity"/>
    <property type="evidence" value="ECO:0007669"/>
    <property type="project" value="UniProtKB-KW"/>
</dbReference>
<dbReference type="SFLD" id="SFLDG01066">
    <property type="entry name" value="organic_radical-activating_enz"/>
    <property type="match status" value="1"/>
</dbReference>
<dbReference type="InterPro" id="IPR058240">
    <property type="entry name" value="rSAM_sf"/>
</dbReference>
<dbReference type="SFLD" id="SFLDG01118">
    <property type="entry name" value="activating_enzymes__group_2"/>
    <property type="match status" value="1"/>
</dbReference>
<dbReference type="SUPFAM" id="SSF54862">
    <property type="entry name" value="4Fe-4S ferredoxins"/>
    <property type="match status" value="1"/>
</dbReference>
<dbReference type="Gene3D" id="3.30.70.20">
    <property type="match status" value="2"/>
</dbReference>
<evidence type="ECO:0000256" key="4">
    <source>
        <dbReference type="ARBA" id="ARBA00022691"/>
    </source>
</evidence>
<gene>
    <name evidence="11" type="ordered locus">RPC_1176</name>
</gene>
<dbReference type="STRING" id="316056.RPC_1176"/>
<evidence type="ECO:0000256" key="8">
    <source>
        <dbReference type="ARBA" id="ARBA00023014"/>
    </source>
</evidence>
<organism evidence="11">
    <name type="scientific">Rhodopseudomonas palustris (strain BisB18)</name>
    <dbReference type="NCBI Taxonomy" id="316056"/>
    <lineage>
        <taxon>Bacteria</taxon>
        <taxon>Pseudomonadati</taxon>
        <taxon>Pseudomonadota</taxon>
        <taxon>Alphaproteobacteria</taxon>
        <taxon>Hyphomicrobiales</taxon>
        <taxon>Nitrobacteraceae</taxon>
        <taxon>Rhodopseudomonas</taxon>
    </lineage>
</organism>
<dbReference type="InterPro" id="IPR040074">
    <property type="entry name" value="BssD/PflA/YjjW"/>
</dbReference>
<proteinExistence type="inferred from homology"/>
<accession>Q21A47</accession>
<dbReference type="RefSeq" id="WP_011471644.1">
    <property type="nucleotide sequence ID" value="NC_007925.1"/>
</dbReference>
<dbReference type="Gene3D" id="3.80.30.10">
    <property type="entry name" value="pyruvate-formate lyase- activating enzyme"/>
    <property type="match status" value="1"/>
</dbReference>
<evidence type="ECO:0000256" key="6">
    <source>
        <dbReference type="ARBA" id="ARBA00023002"/>
    </source>
</evidence>
<evidence type="ECO:0000256" key="1">
    <source>
        <dbReference type="ARBA" id="ARBA00001966"/>
    </source>
</evidence>
<dbReference type="Pfam" id="PF00037">
    <property type="entry name" value="Fer4"/>
    <property type="match status" value="1"/>
</dbReference>